<name>A0A3P5XUS1_9RHOB</name>
<evidence type="ECO:0000313" key="3">
    <source>
        <dbReference type="Proteomes" id="UP000277498"/>
    </source>
</evidence>
<dbReference type="RefSeq" id="WP_124087886.1">
    <property type="nucleotide sequence ID" value="NZ_UXAW01000088.1"/>
</dbReference>
<dbReference type="EMBL" id="UXAW01000088">
    <property type="protein sequence ID" value="VDC31818.1"/>
    <property type="molecule type" value="Genomic_DNA"/>
</dbReference>
<protein>
    <submittedName>
        <fullName evidence="2">Uncharacterized protein</fullName>
    </submittedName>
</protein>
<dbReference type="Proteomes" id="UP000277498">
    <property type="component" value="Unassembled WGS sequence"/>
</dbReference>
<evidence type="ECO:0000256" key="1">
    <source>
        <dbReference type="SAM" id="MobiDB-lite"/>
    </source>
</evidence>
<keyword evidence="3" id="KW-1185">Reference proteome</keyword>
<accession>A0A3P5XUS1</accession>
<sequence length="61" mass="6915">MRVTGERGLPAEARAHPAAGLSEAAEEARDRQEDEMRRHLYRAASIGVDRLYTPLPWLIQE</sequence>
<evidence type="ECO:0000313" key="2">
    <source>
        <dbReference type="EMBL" id="VDC31818.1"/>
    </source>
</evidence>
<proteinExistence type="predicted"/>
<organism evidence="2 3">
    <name type="scientific">Pseudogemmobacter humi</name>
    <dbReference type="NCBI Taxonomy" id="2483812"/>
    <lineage>
        <taxon>Bacteria</taxon>
        <taxon>Pseudomonadati</taxon>
        <taxon>Pseudomonadota</taxon>
        <taxon>Alphaproteobacteria</taxon>
        <taxon>Rhodobacterales</taxon>
        <taxon>Paracoccaceae</taxon>
        <taxon>Pseudogemmobacter</taxon>
    </lineage>
</organism>
<dbReference type="AlphaFoldDB" id="A0A3P5XUS1"/>
<gene>
    <name evidence="2" type="ORF">XINFAN_03173</name>
</gene>
<reference evidence="2 3" key="1">
    <citation type="submission" date="2018-11" db="EMBL/GenBank/DDBJ databases">
        <authorList>
            <person name="Criscuolo A."/>
        </authorList>
    </citation>
    <scope>NUCLEOTIDE SEQUENCE [LARGE SCALE GENOMIC DNA]</scope>
    <source>
        <strain evidence="2">ACIP111625</strain>
    </source>
</reference>
<feature type="region of interest" description="Disordered" evidence="1">
    <location>
        <begin position="1"/>
        <end position="34"/>
    </location>
</feature>